<evidence type="ECO:0000313" key="1">
    <source>
        <dbReference type="EMBL" id="GHE78181.1"/>
    </source>
</evidence>
<keyword evidence="2" id="KW-1185">Reference proteome</keyword>
<dbReference type="Proteomes" id="UP000605897">
    <property type="component" value="Unassembled WGS sequence"/>
</dbReference>
<dbReference type="InterPro" id="IPR013324">
    <property type="entry name" value="RNA_pol_sigma_r3/r4-like"/>
</dbReference>
<protein>
    <recommendedName>
        <fullName evidence="3">RNA polymerase sigma-70 region 4 domain-containing protein</fullName>
    </recommendedName>
</protein>
<comment type="caution">
    <text evidence="1">The sequence shown here is derived from an EMBL/GenBank/DDBJ whole genome shotgun (WGS) entry which is preliminary data.</text>
</comment>
<dbReference type="Gene3D" id="1.10.10.10">
    <property type="entry name" value="Winged helix-like DNA-binding domain superfamily/Winged helix DNA-binding domain"/>
    <property type="match status" value="1"/>
</dbReference>
<dbReference type="EMBL" id="BNAU01000001">
    <property type="protein sequence ID" value="GHE78181.1"/>
    <property type="molecule type" value="Genomic_DNA"/>
</dbReference>
<sequence length="52" mass="5798">MLRMLPDQQREIVVPRVVVGLSAEETPQVVGSTRVAQHRALAHLRRALGKAR</sequence>
<evidence type="ECO:0000313" key="2">
    <source>
        <dbReference type="Proteomes" id="UP000605897"/>
    </source>
</evidence>
<reference evidence="2" key="1">
    <citation type="journal article" date="2019" name="Int. J. Syst. Evol. Microbiol.">
        <title>The Global Catalogue of Microorganisms (GCM) 10K type strain sequencing project: providing services to taxonomists for standard genome sequencing and annotation.</title>
        <authorList>
            <consortium name="The Broad Institute Genomics Platform"/>
            <consortium name="The Broad Institute Genome Sequencing Center for Infectious Disease"/>
            <person name="Wu L."/>
            <person name="Ma J."/>
        </authorList>
    </citation>
    <scope>NUCLEOTIDE SEQUENCE [LARGE SCALE GENOMIC DNA]</scope>
    <source>
        <strain evidence="2">CGMCC 4.7677</strain>
    </source>
</reference>
<dbReference type="InterPro" id="IPR036388">
    <property type="entry name" value="WH-like_DNA-bd_sf"/>
</dbReference>
<proteinExistence type="predicted"/>
<organism evidence="1 2">
    <name type="scientific">Amycolatopsis deserti</name>
    <dbReference type="NCBI Taxonomy" id="185696"/>
    <lineage>
        <taxon>Bacteria</taxon>
        <taxon>Bacillati</taxon>
        <taxon>Actinomycetota</taxon>
        <taxon>Actinomycetes</taxon>
        <taxon>Pseudonocardiales</taxon>
        <taxon>Pseudonocardiaceae</taxon>
        <taxon>Amycolatopsis</taxon>
    </lineage>
</organism>
<dbReference type="SUPFAM" id="SSF88659">
    <property type="entry name" value="Sigma3 and sigma4 domains of RNA polymerase sigma factors"/>
    <property type="match status" value="1"/>
</dbReference>
<evidence type="ECO:0008006" key="3">
    <source>
        <dbReference type="Google" id="ProtNLM"/>
    </source>
</evidence>
<gene>
    <name evidence="1" type="ORF">GCM10017786_04750</name>
</gene>
<accession>A0ABQ3IEQ6</accession>
<name>A0ABQ3IEQ6_9PSEU</name>